<sequence length="365" mass="41767">MLGANTQKNLRKYIGVIKDSTSVGLVKVNSDYKNLDIAVVKATSHFKVLPKEKHVRTIFDAIRIGQKQTDVLYCIQALARRLAKTHNWVVALKTLIVIHRALREVESTLSEELINYGRHTSKMLNLIHFRDESSQDAWEYSTWIRSYALFLEERLECFHVLNYDIELAPSNTRFLDITVLLEHLSALQQLLFRLLECKPQAVTMDNFMIQHALKMISGECLNIFNAIYNGTINLTEKFFELQLHTAVRSLDIYKKATDQMEKLSEFYELCIRIGTATGENFVKIEQPLMMLENMETHVKNAAASAMQNGPILIMDQQISSSREVEGEEFGSNDFWQSHPIQKSVSLDSLTSEDSPCSKESNILIS</sequence>
<dbReference type="SUPFAM" id="SSF89009">
    <property type="entry name" value="GAT-like domain"/>
    <property type="match status" value="1"/>
</dbReference>
<comment type="subcellular location">
    <subcellularLocation>
        <location evidence="1">Cytoplasmic vesicle</location>
        <location evidence="1">Clathrin-coated vesicle</location>
    </subcellularLocation>
    <subcellularLocation>
        <location evidence="2">Golgi apparatus</location>
    </subcellularLocation>
    <subcellularLocation>
        <location evidence="3">Membrane</location>
        <location evidence="3">Clathrin-coated pit</location>
    </subcellularLocation>
</comment>
<evidence type="ECO:0000259" key="9">
    <source>
        <dbReference type="PROSITE" id="PS50942"/>
    </source>
</evidence>
<dbReference type="InterPro" id="IPR013809">
    <property type="entry name" value="ENTH"/>
</dbReference>
<reference evidence="11" key="1">
    <citation type="journal article" date="2016" name="Nature">
        <title>The genome of the seagrass Zostera marina reveals angiosperm adaptation to the sea.</title>
        <authorList>
            <person name="Olsen J.L."/>
            <person name="Rouze P."/>
            <person name="Verhelst B."/>
            <person name="Lin Y.-C."/>
            <person name="Bayer T."/>
            <person name="Collen J."/>
            <person name="Dattolo E."/>
            <person name="De Paoli E."/>
            <person name="Dittami S."/>
            <person name="Maumus F."/>
            <person name="Michel G."/>
            <person name="Kersting A."/>
            <person name="Lauritano C."/>
            <person name="Lohaus R."/>
            <person name="Toepel M."/>
            <person name="Tonon T."/>
            <person name="Vanneste K."/>
            <person name="Amirebrahimi M."/>
            <person name="Brakel J."/>
            <person name="Bostroem C."/>
            <person name="Chovatia M."/>
            <person name="Grimwood J."/>
            <person name="Jenkins J.W."/>
            <person name="Jueterbock A."/>
            <person name="Mraz A."/>
            <person name="Stam W.T."/>
            <person name="Tice H."/>
            <person name="Bornberg-Bauer E."/>
            <person name="Green P.J."/>
            <person name="Pearson G.A."/>
            <person name="Procaccini G."/>
            <person name="Duarte C.M."/>
            <person name="Schmutz J."/>
            <person name="Reusch T.B.H."/>
            <person name="Van de Peer Y."/>
        </authorList>
    </citation>
    <scope>NUCLEOTIDE SEQUENCE [LARGE SCALE GENOMIC DNA]</scope>
    <source>
        <strain evidence="11">cv. Finnish</strain>
    </source>
</reference>
<evidence type="ECO:0000256" key="5">
    <source>
        <dbReference type="ARBA" id="ARBA00023034"/>
    </source>
</evidence>
<keyword evidence="6" id="KW-0472">Membrane</keyword>
<dbReference type="PANTHER" id="PTHR22951:SF5">
    <property type="entry name" value="PHOSPHATIDYLINOSITOL-BINDING CLATHRIN ASSEMBLY PROTEIN LAP"/>
    <property type="match status" value="1"/>
</dbReference>
<dbReference type="OrthoDB" id="44015at2759"/>
<name>A0A0K9Q4B3_ZOSMR</name>
<feature type="domain" description="ENTH" evidence="9">
    <location>
        <begin position="27"/>
        <end position="165"/>
    </location>
</feature>
<dbReference type="PROSITE" id="PS50942">
    <property type="entry name" value="ENTH"/>
    <property type="match status" value="1"/>
</dbReference>
<dbReference type="InterPro" id="IPR045192">
    <property type="entry name" value="AP180-like"/>
</dbReference>
<keyword evidence="5" id="KW-0333">Golgi apparatus</keyword>
<dbReference type="GO" id="GO:0005546">
    <property type="term" value="F:phosphatidylinositol-4,5-bisphosphate binding"/>
    <property type="evidence" value="ECO:0000318"/>
    <property type="project" value="GO_Central"/>
</dbReference>
<evidence type="ECO:0000256" key="3">
    <source>
        <dbReference type="ARBA" id="ARBA00004600"/>
    </source>
</evidence>
<dbReference type="PANTHER" id="PTHR22951">
    <property type="entry name" value="CLATHRIN ASSEMBLY PROTEIN"/>
    <property type="match status" value="1"/>
</dbReference>
<evidence type="ECO:0000256" key="2">
    <source>
        <dbReference type="ARBA" id="ARBA00004555"/>
    </source>
</evidence>
<evidence type="ECO:0000256" key="8">
    <source>
        <dbReference type="ARBA" id="ARBA00023329"/>
    </source>
</evidence>
<evidence type="ECO:0000256" key="4">
    <source>
        <dbReference type="ARBA" id="ARBA00022583"/>
    </source>
</evidence>
<evidence type="ECO:0000256" key="1">
    <source>
        <dbReference type="ARBA" id="ARBA00004132"/>
    </source>
</evidence>
<dbReference type="Gene3D" id="1.25.40.90">
    <property type="match status" value="1"/>
</dbReference>
<evidence type="ECO:0000256" key="7">
    <source>
        <dbReference type="ARBA" id="ARBA00023176"/>
    </source>
</evidence>
<dbReference type="GO" id="GO:0006900">
    <property type="term" value="P:vesicle budding from membrane"/>
    <property type="evidence" value="ECO:0000318"/>
    <property type="project" value="GO_Central"/>
</dbReference>
<evidence type="ECO:0000313" key="11">
    <source>
        <dbReference type="Proteomes" id="UP000036987"/>
    </source>
</evidence>
<dbReference type="GO" id="GO:0005905">
    <property type="term" value="C:clathrin-coated pit"/>
    <property type="evidence" value="ECO:0000318"/>
    <property type="project" value="GO_Central"/>
</dbReference>
<accession>A0A0K9Q4B3</accession>
<dbReference type="GO" id="GO:0030136">
    <property type="term" value="C:clathrin-coated vesicle"/>
    <property type="evidence" value="ECO:0000318"/>
    <property type="project" value="GO_Central"/>
</dbReference>
<dbReference type="InterPro" id="IPR014712">
    <property type="entry name" value="ANTH_dom_sf"/>
</dbReference>
<dbReference type="SUPFAM" id="SSF48464">
    <property type="entry name" value="ENTH/VHS domain"/>
    <property type="match status" value="1"/>
</dbReference>
<keyword evidence="8" id="KW-0968">Cytoplasmic vesicle</keyword>
<dbReference type="GO" id="GO:0000149">
    <property type="term" value="F:SNARE binding"/>
    <property type="evidence" value="ECO:0000318"/>
    <property type="project" value="GO_Central"/>
</dbReference>
<dbReference type="InterPro" id="IPR048050">
    <property type="entry name" value="ANTH_N_plant"/>
</dbReference>
<dbReference type="InterPro" id="IPR011417">
    <property type="entry name" value="ANTH_dom"/>
</dbReference>
<keyword evidence="4" id="KW-0254">Endocytosis</keyword>
<dbReference type="GO" id="GO:0005545">
    <property type="term" value="F:1-phosphatidylinositol binding"/>
    <property type="evidence" value="ECO:0000318"/>
    <property type="project" value="GO_Central"/>
</dbReference>
<dbReference type="AlphaFoldDB" id="A0A0K9Q4B3"/>
<keyword evidence="7" id="KW-0168">Coated pit</keyword>
<gene>
    <name evidence="10" type="ORF">ZOSMA_107G00260</name>
</gene>
<dbReference type="EMBL" id="LFYR01000090">
    <property type="protein sequence ID" value="KMZ76029.1"/>
    <property type="molecule type" value="Genomic_DNA"/>
</dbReference>
<dbReference type="GO" id="GO:0072583">
    <property type="term" value="P:clathrin-dependent endocytosis"/>
    <property type="evidence" value="ECO:0000318"/>
    <property type="project" value="GO_Central"/>
</dbReference>
<comment type="caution">
    <text evidence="10">The sequence shown here is derived from an EMBL/GenBank/DDBJ whole genome shotgun (WGS) entry which is preliminary data.</text>
</comment>
<dbReference type="GO" id="GO:0005794">
    <property type="term" value="C:Golgi apparatus"/>
    <property type="evidence" value="ECO:0007669"/>
    <property type="project" value="UniProtKB-SubCell"/>
</dbReference>
<dbReference type="SMART" id="SM00273">
    <property type="entry name" value="ENTH"/>
    <property type="match status" value="1"/>
</dbReference>
<dbReference type="Proteomes" id="UP000036987">
    <property type="component" value="Unassembled WGS sequence"/>
</dbReference>
<dbReference type="STRING" id="29655.A0A0K9Q4B3"/>
<proteinExistence type="predicted"/>
<dbReference type="GO" id="GO:0048268">
    <property type="term" value="P:clathrin coat assembly"/>
    <property type="evidence" value="ECO:0007669"/>
    <property type="project" value="InterPro"/>
</dbReference>
<protein>
    <submittedName>
        <fullName evidence="10">Putative Clathrin assembly protein</fullName>
    </submittedName>
</protein>
<evidence type="ECO:0000256" key="6">
    <source>
        <dbReference type="ARBA" id="ARBA00023136"/>
    </source>
</evidence>
<dbReference type="OMA" id="CQPSEME"/>
<keyword evidence="11" id="KW-1185">Reference proteome</keyword>
<dbReference type="Gene3D" id="1.20.58.150">
    <property type="entry name" value="ANTH domain"/>
    <property type="match status" value="1"/>
</dbReference>
<dbReference type="GO" id="GO:0032050">
    <property type="term" value="F:clathrin heavy chain binding"/>
    <property type="evidence" value="ECO:0000318"/>
    <property type="project" value="GO_Central"/>
</dbReference>
<organism evidence="10 11">
    <name type="scientific">Zostera marina</name>
    <name type="common">Eelgrass</name>
    <dbReference type="NCBI Taxonomy" id="29655"/>
    <lineage>
        <taxon>Eukaryota</taxon>
        <taxon>Viridiplantae</taxon>
        <taxon>Streptophyta</taxon>
        <taxon>Embryophyta</taxon>
        <taxon>Tracheophyta</taxon>
        <taxon>Spermatophyta</taxon>
        <taxon>Magnoliopsida</taxon>
        <taxon>Liliopsida</taxon>
        <taxon>Zosteraceae</taxon>
        <taxon>Zostera</taxon>
    </lineage>
</organism>
<dbReference type="Pfam" id="PF07651">
    <property type="entry name" value="ANTH"/>
    <property type="match status" value="1"/>
</dbReference>
<dbReference type="CDD" id="cd03564">
    <property type="entry name" value="ANTH_N"/>
    <property type="match status" value="1"/>
</dbReference>
<dbReference type="InterPro" id="IPR008942">
    <property type="entry name" value="ENTH_VHS"/>
</dbReference>
<evidence type="ECO:0000313" key="10">
    <source>
        <dbReference type="EMBL" id="KMZ76029.1"/>
    </source>
</evidence>